<evidence type="ECO:0000256" key="9">
    <source>
        <dbReference type="ARBA" id="ARBA00023136"/>
    </source>
</evidence>
<name>A0A4S2CVA1_STEMA</name>
<dbReference type="AlphaFoldDB" id="A0A4S2CVA1"/>
<comment type="subcellular location">
    <subcellularLocation>
        <location evidence="1">Cell inner membrane</location>
        <topology evidence="1">Single-pass membrane protein</topology>
        <orientation evidence="1">Periplasmic side</orientation>
    </subcellularLocation>
</comment>
<gene>
    <name evidence="12" type="ORF">E5352_16395</name>
</gene>
<dbReference type="OrthoDB" id="6077935at2"/>
<evidence type="ECO:0000256" key="1">
    <source>
        <dbReference type="ARBA" id="ARBA00004383"/>
    </source>
</evidence>
<dbReference type="Proteomes" id="UP000306631">
    <property type="component" value="Unassembled WGS sequence"/>
</dbReference>
<evidence type="ECO:0000256" key="2">
    <source>
        <dbReference type="ARBA" id="ARBA00006555"/>
    </source>
</evidence>
<evidence type="ECO:0000256" key="8">
    <source>
        <dbReference type="ARBA" id="ARBA00022989"/>
    </source>
</evidence>
<proteinExistence type="inferred from homology"/>
<dbReference type="GO" id="GO:0005886">
    <property type="term" value="C:plasma membrane"/>
    <property type="evidence" value="ECO:0007669"/>
    <property type="project" value="UniProtKB-SubCell"/>
</dbReference>
<keyword evidence="4" id="KW-1003">Cell membrane</keyword>
<keyword evidence="3" id="KW-0813">Transport</keyword>
<evidence type="ECO:0000313" key="12">
    <source>
        <dbReference type="EMBL" id="TGY32372.1"/>
    </source>
</evidence>
<dbReference type="GO" id="GO:0015031">
    <property type="term" value="P:protein transport"/>
    <property type="evidence" value="ECO:0007669"/>
    <property type="project" value="UniProtKB-KW"/>
</dbReference>
<reference evidence="12 13" key="1">
    <citation type="submission" date="2019-04" db="EMBL/GenBank/DDBJ databases">
        <title>Microbes associate with the intestines of laboratory mice.</title>
        <authorList>
            <person name="Navarre W."/>
            <person name="Wong E."/>
            <person name="Huang K."/>
            <person name="Tropini C."/>
            <person name="Ng K."/>
            <person name="Yu B."/>
        </authorList>
    </citation>
    <scope>NUCLEOTIDE SEQUENCE [LARGE SCALE GENOMIC DNA]</scope>
    <source>
        <strain evidence="12 13">NM62_B4-13</strain>
    </source>
</reference>
<keyword evidence="8" id="KW-1133">Transmembrane helix</keyword>
<keyword evidence="6" id="KW-0812">Transmembrane</keyword>
<feature type="region of interest" description="Disordered" evidence="10">
    <location>
        <begin position="90"/>
        <end position="165"/>
    </location>
</feature>
<evidence type="ECO:0000256" key="4">
    <source>
        <dbReference type="ARBA" id="ARBA00022475"/>
    </source>
</evidence>
<dbReference type="PANTHER" id="PTHR33446">
    <property type="entry name" value="PROTEIN TONB-RELATED"/>
    <property type="match status" value="1"/>
</dbReference>
<dbReference type="GO" id="GO:0055085">
    <property type="term" value="P:transmembrane transport"/>
    <property type="evidence" value="ECO:0007669"/>
    <property type="project" value="InterPro"/>
</dbReference>
<comment type="caution">
    <text evidence="12">The sequence shown here is derived from an EMBL/GenBank/DDBJ whole genome shotgun (WGS) entry which is preliminary data.</text>
</comment>
<protein>
    <submittedName>
        <fullName evidence="12">Energy transducer TonB</fullName>
    </submittedName>
</protein>
<comment type="similarity">
    <text evidence="2">Belongs to the TonB family.</text>
</comment>
<dbReference type="SUPFAM" id="SSF74653">
    <property type="entry name" value="TolA/TonB C-terminal domain"/>
    <property type="match status" value="1"/>
</dbReference>
<evidence type="ECO:0000313" key="13">
    <source>
        <dbReference type="Proteomes" id="UP000306631"/>
    </source>
</evidence>
<dbReference type="InterPro" id="IPR051045">
    <property type="entry name" value="TonB-dependent_transducer"/>
</dbReference>
<keyword evidence="7" id="KW-0653">Protein transport</keyword>
<organism evidence="12 13">
    <name type="scientific">Stenotrophomonas maltophilia</name>
    <name type="common">Pseudomonas maltophilia</name>
    <name type="synonym">Xanthomonas maltophilia</name>
    <dbReference type="NCBI Taxonomy" id="40324"/>
    <lineage>
        <taxon>Bacteria</taxon>
        <taxon>Pseudomonadati</taxon>
        <taxon>Pseudomonadota</taxon>
        <taxon>Gammaproteobacteria</taxon>
        <taxon>Lysobacterales</taxon>
        <taxon>Lysobacteraceae</taxon>
        <taxon>Stenotrophomonas</taxon>
        <taxon>Stenotrophomonas maltophilia group</taxon>
    </lineage>
</organism>
<evidence type="ECO:0000256" key="5">
    <source>
        <dbReference type="ARBA" id="ARBA00022519"/>
    </source>
</evidence>
<dbReference type="PROSITE" id="PS52015">
    <property type="entry name" value="TONB_CTD"/>
    <property type="match status" value="1"/>
</dbReference>
<evidence type="ECO:0000256" key="3">
    <source>
        <dbReference type="ARBA" id="ARBA00022448"/>
    </source>
</evidence>
<dbReference type="EMBL" id="SRYW01000017">
    <property type="protein sequence ID" value="TGY32372.1"/>
    <property type="molecule type" value="Genomic_DNA"/>
</dbReference>
<evidence type="ECO:0000256" key="10">
    <source>
        <dbReference type="SAM" id="MobiDB-lite"/>
    </source>
</evidence>
<keyword evidence="9" id="KW-0472">Membrane</keyword>
<keyword evidence="5" id="KW-0997">Cell inner membrane</keyword>
<dbReference type="InterPro" id="IPR037682">
    <property type="entry name" value="TonB_C"/>
</dbReference>
<evidence type="ECO:0000256" key="7">
    <source>
        <dbReference type="ARBA" id="ARBA00022927"/>
    </source>
</evidence>
<sequence length="254" mass="27445">MGGCALYLLCRPVPRGTPPSRLLQIAERHAHGLAAVLTVLAHVTVFALLLWTRVPTAPDLPPPPAERTQLVLLPPRAPEVPLEEIVAPTPSTAASVQQQKPEPPRPLPDTPPRAAANWVIPPPTPPLPTVESPAPRQQDASVAAAPLTPPLPPGPSEATPGRDSWEGRVMARLERFRRYPNAARARRQEGIVQVRVSLARNGTLLALSLEQSSGFPLLDQAALETFRRAAPLPAVPDERPAPVELSFPVEFFMR</sequence>
<feature type="compositionally biased region" description="Polar residues" evidence="10">
    <location>
        <begin position="90"/>
        <end position="100"/>
    </location>
</feature>
<accession>A0A4S2CVA1</accession>
<feature type="compositionally biased region" description="Low complexity" evidence="10">
    <location>
        <begin position="129"/>
        <end position="146"/>
    </location>
</feature>
<evidence type="ECO:0000256" key="6">
    <source>
        <dbReference type="ARBA" id="ARBA00022692"/>
    </source>
</evidence>
<dbReference type="Gene3D" id="3.30.1150.10">
    <property type="match status" value="1"/>
</dbReference>
<evidence type="ECO:0000259" key="11">
    <source>
        <dbReference type="PROSITE" id="PS52015"/>
    </source>
</evidence>
<dbReference type="NCBIfam" id="TIGR01352">
    <property type="entry name" value="tonB_Cterm"/>
    <property type="match status" value="1"/>
</dbReference>
<feature type="domain" description="TonB C-terminal" evidence="11">
    <location>
        <begin position="164"/>
        <end position="254"/>
    </location>
</feature>
<dbReference type="Pfam" id="PF03544">
    <property type="entry name" value="TonB_C"/>
    <property type="match status" value="1"/>
</dbReference>
<dbReference type="InterPro" id="IPR006260">
    <property type="entry name" value="TonB/TolA_C"/>
</dbReference>